<comment type="similarity">
    <text evidence="3 4">Belongs to the RlpA family.</text>
</comment>
<dbReference type="Proteomes" id="UP001165653">
    <property type="component" value="Unassembled WGS sequence"/>
</dbReference>
<evidence type="ECO:0000259" key="5">
    <source>
        <dbReference type="Pfam" id="PF03330"/>
    </source>
</evidence>
<evidence type="ECO:0000256" key="3">
    <source>
        <dbReference type="HAMAP-Rule" id="MF_02071"/>
    </source>
</evidence>
<evidence type="ECO:0000256" key="1">
    <source>
        <dbReference type="ARBA" id="ARBA00023239"/>
    </source>
</evidence>
<feature type="domain" description="RlpA-like protein double-psi beta-barrel" evidence="5">
    <location>
        <begin position="71"/>
        <end position="163"/>
    </location>
</feature>
<reference evidence="6" key="1">
    <citation type="submission" date="2022-10" db="EMBL/GenBank/DDBJ databases">
        <title>Luteolibacter sp. GHJ8, whole genome shotgun sequencing project.</title>
        <authorList>
            <person name="Zhao G."/>
            <person name="Shen L."/>
        </authorList>
    </citation>
    <scope>NUCLEOTIDE SEQUENCE</scope>
    <source>
        <strain evidence="6">GHJ8</strain>
    </source>
</reference>
<dbReference type="RefSeq" id="WP_264513042.1">
    <property type="nucleotide sequence ID" value="NZ_JAPDDR010000003.1"/>
</dbReference>
<dbReference type="EMBL" id="JAPDDR010000003">
    <property type="protein sequence ID" value="MCW1913541.1"/>
    <property type="molecule type" value="Genomic_DNA"/>
</dbReference>
<keyword evidence="7" id="KW-1185">Reference proteome</keyword>
<comment type="caution">
    <text evidence="6">The sequence shown here is derived from an EMBL/GenBank/DDBJ whole genome shotgun (WGS) entry which is preliminary data.</text>
</comment>
<sequence length="187" mass="20775">MAGFPNAAEAGPLPHRSFDIRKFVIRHSWVLLLASCAYPGGDYKGYMTKSYSVRGGTYHPMGVDQAIYHVESGTASWYDESSFFGLKRGQTSLGEKVMPWHLIAAHKTLPLPCMVEVTNLQNGRSVKCRVNDRGPFIGDRIIDLSPRAAKKIGFKDQGLAEVEVKVLSVGDGSYKRSAKKKWFFGLF</sequence>
<dbReference type="InterPro" id="IPR012997">
    <property type="entry name" value="RplA"/>
</dbReference>
<dbReference type="SUPFAM" id="SSF50685">
    <property type="entry name" value="Barwin-like endoglucanases"/>
    <property type="match status" value="1"/>
</dbReference>
<dbReference type="HAMAP" id="MF_02071">
    <property type="entry name" value="RlpA"/>
    <property type="match status" value="1"/>
</dbReference>
<organism evidence="6 7">
    <name type="scientific">Luteolibacter rhizosphaerae</name>
    <dbReference type="NCBI Taxonomy" id="2989719"/>
    <lineage>
        <taxon>Bacteria</taxon>
        <taxon>Pseudomonadati</taxon>
        <taxon>Verrucomicrobiota</taxon>
        <taxon>Verrucomicrobiia</taxon>
        <taxon>Verrucomicrobiales</taxon>
        <taxon>Verrucomicrobiaceae</taxon>
        <taxon>Luteolibacter</taxon>
    </lineage>
</organism>
<accession>A0ABT3G136</accession>
<name>A0ABT3G136_9BACT</name>
<dbReference type="CDD" id="cd22268">
    <property type="entry name" value="DPBB_RlpA-like"/>
    <property type="match status" value="1"/>
</dbReference>
<evidence type="ECO:0000313" key="7">
    <source>
        <dbReference type="Proteomes" id="UP001165653"/>
    </source>
</evidence>
<protein>
    <recommendedName>
        <fullName evidence="3">Probable endolytic peptidoglycan transglycosylase RlpA</fullName>
        <ecNumber evidence="3">4.2.2.-</ecNumber>
    </recommendedName>
</protein>
<dbReference type="NCBIfam" id="TIGR00413">
    <property type="entry name" value="rlpA"/>
    <property type="match status" value="1"/>
</dbReference>
<dbReference type="Gene3D" id="2.40.40.10">
    <property type="entry name" value="RlpA-like domain"/>
    <property type="match status" value="1"/>
</dbReference>
<keyword evidence="1 3" id="KW-0456">Lyase</keyword>
<dbReference type="InterPro" id="IPR036908">
    <property type="entry name" value="RlpA-like_sf"/>
</dbReference>
<dbReference type="PANTHER" id="PTHR34183">
    <property type="entry name" value="ENDOLYTIC PEPTIDOGLYCAN TRANSGLYCOSYLASE RLPA"/>
    <property type="match status" value="1"/>
</dbReference>
<dbReference type="Pfam" id="PF03330">
    <property type="entry name" value="DPBB_1"/>
    <property type="match status" value="1"/>
</dbReference>
<evidence type="ECO:0000256" key="4">
    <source>
        <dbReference type="RuleBase" id="RU003495"/>
    </source>
</evidence>
<keyword evidence="2 3" id="KW-0961">Cell wall biogenesis/degradation</keyword>
<dbReference type="InterPro" id="IPR034718">
    <property type="entry name" value="RlpA"/>
</dbReference>
<evidence type="ECO:0000256" key="2">
    <source>
        <dbReference type="ARBA" id="ARBA00023316"/>
    </source>
</evidence>
<proteinExistence type="inferred from homology"/>
<dbReference type="InterPro" id="IPR009009">
    <property type="entry name" value="RlpA-like_DPBB"/>
</dbReference>
<dbReference type="EC" id="4.2.2.-" evidence="3"/>
<dbReference type="PANTHER" id="PTHR34183:SF1">
    <property type="entry name" value="ENDOLYTIC PEPTIDOGLYCAN TRANSGLYCOSYLASE RLPA"/>
    <property type="match status" value="1"/>
</dbReference>
<comment type="function">
    <text evidence="3">Lytic transglycosylase with a strong preference for naked glycan strands that lack stem peptides.</text>
</comment>
<gene>
    <name evidence="3" type="primary">rlpA</name>
    <name evidence="6" type="ORF">OJ996_08145</name>
</gene>
<evidence type="ECO:0000313" key="6">
    <source>
        <dbReference type="EMBL" id="MCW1913541.1"/>
    </source>
</evidence>